<protein>
    <submittedName>
        <fullName evidence="2">Uncharacterized protein</fullName>
    </submittedName>
</protein>
<comment type="caution">
    <text evidence="2">The sequence shown here is derived from an EMBL/GenBank/DDBJ whole genome shotgun (WGS) entry which is preliminary data.</text>
</comment>
<evidence type="ECO:0000256" key="1">
    <source>
        <dbReference type="SAM" id="MobiDB-lite"/>
    </source>
</evidence>
<organism evidence="2 3">
    <name type="scientific">Streptomyces albipurpureus</name>
    <dbReference type="NCBI Taxonomy" id="2897419"/>
    <lineage>
        <taxon>Bacteria</taxon>
        <taxon>Bacillati</taxon>
        <taxon>Actinomycetota</taxon>
        <taxon>Actinomycetes</taxon>
        <taxon>Kitasatosporales</taxon>
        <taxon>Streptomycetaceae</taxon>
        <taxon>Streptomyces</taxon>
    </lineage>
</organism>
<dbReference type="Proteomes" id="UP001431429">
    <property type="component" value="Unassembled WGS sequence"/>
</dbReference>
<sequence>MRLGKPLAKGFAEEEPLVQAELDKPILPAEPAPSEQPVKRPAEVAVVQ</sequence>
<evidence type="ECO:0000313" key="3">
    <source>
        <dbReference type="Proteomes" id="UP001431429"/>
    </source>
</evidence>
<name>A0ABT0USE7_9ACTN</name>
<feature type="region of interest" description="Disordered" evidence="1">
    <location>
        <begin position="26"/>
        <end position="48"/>
    </location>
</feature>
<accession>A0ABT0USE7</accession>
<evidence type="ECO:0000313" key="2">
    <source>
        <dbReference type="EMBL" id="MCM2390894.1"/>
    </source>
</evidence>
<dbReference type="EMBL" id="JAMQAW010000026">
    <property type="protein sequence ID" value="MCM2390894.1"/>
    <property type="molecule type" value="Genomic_DNA"/>
</dbReference>
<proteinExistence type="predicted"/>
<keyword evidence="3" id="KW-1185">Reference proteome</keyword>
<reference evidence="2" key="1">
    <citation type="submission" date="2022-06" db="EMBL/GenBank/DDBJ databases">
        <title>Genome public.</title>
        <authorList>
            <person name="Sun Q."/>
        </authorList>
    </citation>
    <scope>NUCLEOTIDE SEQUENCE</scope>
    <source>
        <strain evidence="2">CWNU-1</strain>
    </source>
</reference>
<dbReference type="RefSeq" id="WP_250921222.1">
    <property type="nucleotide sequence ID" value="NZ_JAMQAW010000026.1"/>
</dbReference>
<gene>
    <name evidence="2" type="ORF">NBG84_21755</name>
</gene>